<feature type="transmembrane region" description="Helical" evidence="2">
    <location>
        <begin position="6"/>
        <end position="24"/>
    </location>
</feature>
<keyword evidence="2" id="KW-1133">Transmembrane helix</keyword>
<dbReference type="InterPro" id="IPR050300">
    <property type="entry name" value="GDXG_lipolytic_enzyme"/>
</dbReference>
<dbReference type="SUPFAM" id="SSF53474">
    <property type="entry name" value="alpha/beta-Hydrolases"/>
    <property type="match status" value="1"/>
</dbReference>
<protein>
    <recommendedName>
        <fullName evidence="3">BD-FAE-like domain-containing protein</fullName>
    </recommendedName>
</protein>
<feature type="domain" description="BD-FAE-like" evidence="3">
    <location>
        <begin position="168"/>
        <end position="261"/>
    </location>
</feature>
<name>A0A382L5B5_9ZZZZ</name>
<dbReference type="Gene3D" id="3.40.50.1820">
    <property type="entry name" value="alpha/beta hydrolase"/>
    <property type="match status" value="1"/>
</dbReference>
<keyword evidence="2" id="KW-0472">Membrane</keyword>
<keyword evidence="1" id="KW-0378">Hydrolase</keyword>
<accession>A0A382L5B5</accession>
<evidence type="ECO:0000313" key="4">
    <source>
        <dbReference type="EMBL" id="SVC31829.1"/>
    </source>
</evidence>
<dbReference type="PANTHER" id="PTHR48081">
    <property type="entry name" value="AB HYDROLASE SUPERFAMILY PROTEIN C4A8.06C"/>
    <property type="match status" value="1"/>
</dbReference>
<dbReference type="InterPro" id="IPR049492">
    <property type="entry name" value="BD-FAE-like_dom"/>
</dbReference>
<dbReference type="GO" id="GO:0016787">
    <property type="term" value="F:hydrolase activity"/>
    <property type="evidence" value="ECO:0007669"/>
    <property type="project" value="UniProtKB-KW"/>
</dbReference>
<reference evidence="4" key="1">
    <citation type="submission" date="2018-05" db="EMBL/GenBank/DDBJ databases">
        <authorList>
            <person name="Lanie J.A."/>
            <person name="Ng W.-L."/>
            <person name="Kazmierczak K.M."/>
            <person name="Andrzejewski T.M."/>
            <person name="Davidsen T.M."/>
            <person name="Wayne K.J."/>
            <person name="Tettelin H."/>
            <person name="Glass J.I."/>
            <person name="Rusch D."/>
            <person name="Podicherti R."/>
            <person name="Tsui H.-C.T."/>
            <person name="Winkler M.E."/>
        </authorList>
    </citation>
    <scope>NUCLEOTIDE SEQUENCE</scope>
</reference>
<proteinExistence type="predicted"/>
<dbReference type="Pfam" id="PF20434">
    <property type="entry name" value="BD-FAE"/>
    <property type="match status" value="1"/>
</dbReference>
<sequence length="261" mass="29843">MITPTLVLLILWTLASLVLTLNVLRPLIRRSTNSPVILILGFSLGWLVGDLSPQWVLLNFGIYLLFFSSGWVDQGLLWGFFLFHLFCWILLTLRLWLVLDLPGRLEQQMLVQLGSTYSDIQPSAAPPRTFAEADWKTWWFPGRIYRNPRIRVEFDRQYDAAPELKLKLDLYRPSDYGKGCPVLIQIHGGGWVLGTRRQAAPLLARMASRGWVCFSIDYRLSPEVLMPEHLIDCKRALHWIRSQASEFSIDPDAVFVTGGSA</sequence>
<gene>
    <name evidence="4" type="ORF">METZ01_LOCUS284683</name>
</gene>
<evidence type="ECO:0000256" key="1">
    <source>
        <dbReference type="ARBA" id="ARBA00022801"/>
    </source>
</evidence>
<dbReference type="PANTHER" id="PTHR48081:SF33">
    <property type="entry name" value="KYNURENINE FORMAMIDASE"/>
    <property type="match status" value="1"/>
</dbReference>
<keyword evidence="2" id="KW-0812">Transmembrane</keyword>
<dbReference type="InterPro" id="IPR029058">
    <property type="entry name" value="AB_hydrolase_fold"/>
</dbReference>
<feature type="transmembrane region" description="Helical" evidence="2">
    <location>
        <begin position="76"/>
        <end position="99"/>
    </location>
</feature>
<evidence type="ECO:0000256" key="2">
    <source>
        <dbReference type="SAM" id="Phobius"/>
    </source>
</evidence>
<feature type="transmembrane region" description="Helical" evidence="2">
    <location>
        <begin position="36"/>
        <end position="56"/>
    </location>
</feature>
<dbReference type="AlphaFoldDB" id="A0A382L5B5"/>
<dbReference type="EMBL" id="UINC01084824">
    <property type="protein sequence ID" value="SVC31829.1"/>
    <property type="molecule type" value="Genomic_DNA"/>
</dbReference>
<evidence type="ECO:0000259" key="3">
    <source>
        <dbReference type="Pfam" id="PF20434"/>
    </source>
</evidence>
<organism evidence="4">
    <name type="scientific">marine metagenome</name>
    <dbReference type="NCBI Taxonomy" id="408172"/>
    <lineage>
        <taxon>unclassified sequences</taxon>
        <taxon>metagenomes</taxon>
        <taxon>ecological metagenomes</taxon>
    </lineage>
</organism>
<feature type="non-terminal residue" evidence="4">
    <location>
        <position position="261"/>
    </location>
</feature>